<reference evidence="1 2" key="1">
    <citation type="submission" date="2017-07" db="EMBL/GenBank/DDBJ databases">
        <title>Acidovorax KNDSW TSA 6 genome sequence and assembly.</title>
        <authorList>
            <person name="Mayilraj S."/>
        </authorList>
    </citation>
    <scope>NUCLEOTIDE SEQUENCE [LARGE SCALE GENOMIC DNA]</scope>
    <source>
        <strain evidence="1 2">KNDSW-TSA6</strain>
    </source>
</reference>
<evidence type="ECO:0000313" key="1">
    <source>
        <dbReference type="EMBL" id="OYD50689.1"/>
    </source>
</evidence>
<protein>
    <submittedName>
        <fullName evidence="1">ADP-ribosyl-(Dinitrogen reductase) hydrolase</fullName>
    </submittedName>
</protein>
<dbReference type="EMBL" id="NOIG01000005">
    <property type="protein sequence ID" value="OYD50689.1"/>
    <property type="molecule type" value="Genomic_DNA"/>
</dbReference>
<sequence length="98" mass="11717">MRNLVISQAMLEKLADKHSVDRREVEQCFENISGPLLVDNREEHRTDPQTLWFLSKTNKNRLLKVAYIQRGQQVYLKTCYEPNEDEIQIYSSHLKRRI</sequence>
<dbReference type="GO" id="GO:0016787">
    <property type="term" value="F:hydrolase activity"/>
    <property type="evidence" value="ECO:0007669"/>
    <property type="project" value="UniProtKB-KW"/>
</dbReference>
<dbReference type="OrthoDB" id="8779628at2"/>
<keyword evidence="1" id="KW-0378">Hydrolase</keyword>
<keyword evidence="2" id="KW-1185">Reference proteome</keyword>
<accession>A0A235ENU2</accession>
<evidence type="ECO:0000313" key="2">
    <source>
        <dbReference type="Proteomes" id="UP000215441"/>
    </source>
</evidence>
<proteinExistence type="predicted"/>
<dbReference type="Proteomes" id="UP000215441">
    <property type="component" value="Unassembled WGS sequence"/>
</dbReference>
<organism evidence="1 2">
    <name type="scientific">Acidovorax kalamii</name>
    <dbReference type="NCBI Taxonomy" id="2004485"/>
    <lineage>
        <taxon>Bacteria</taxon>
        <taxon>Pseudomonadati</taxon>
        <taxon>Pseudomonadota</taxon>
        <taxon>Betaproteobacteria</taxon>
        <taxon>Burkholderiales</taxon>
        <taxon>Comamonadaceae</taxon>
        <taxon>Acidovorax</taxon>
    </lineage>
</organism>
<name>A0A235ENU2_9BURK</name>
<dbReference type="AlphaFoldDB" id="A0A235ENU2"/>
<comment type="caution">
    <text evidence="1">The sequence shown here is derived from an EMBL/GenBank/DDBJ whole genome shotgun (WGS) entry which is preliminary data.</text>
</comment>
<gene>
    <name evidence="1" type="ORF">CBY09_08115</name>
</gene>